<name>A0A7E6D372_9CHIR</name>
<evidence type="ECO:0000256" key="2">
    <source>
        <dbReference type="SAM" id="MobiDB-lite"/>
    </source>
</evidence>
<dbReference type="KEGG" id="pdic:114504831"/>
<dbReference type="GO" id="GO:0003712">
    <property type="term" value="F:transcription coregulator activity"/>
    <property type="evidence" value="ECO:0007669"/>
    <property type="project" value="InterPro"/>
</dbReference>
<feature type="compositionally biased region" description="Low complexity" evidence="2">
    <location>
        <begin position="628"/>
        <end position="844"/>
    </location>
</feature>
<dbReference type="OrthoDB" id="1932706at2759"/>
<feature type="compositionally biased region" description="Low complexity" evidence="2">
    <location>
        <begin position="916"/>
        <end position="943"/>
    </location>
</feature>
<feature type="region of interest" description="Disordered" evidence="2">
    <location>
        <begin position="454"/>
        <end position="502"/>
    </location>
</feature>
<feature type="compositionally biased region" description="Low complexity" evidence="2">
    <location>
        <begin position="859"/>
        <end position="868"/>
    </location>
</feature>
<feature type="compositionally biased region" description="Polar residues" evidence="2">
    <location>
        <begin position="892"/>
        <end position="915"/>
    </location>
</feature>
<feature type="compositionally biased region" description="Basic and acidic residues" evidence="2">
    <location>
        <begin position="960"/>
        <end position="971"/>
    </location>
</feature>
<evidence type="ECO:0000313" key="4">
    <source>
        <dbReference type="Proteomes" id="UP000504628"/>
    </source>
</evidence>
<feature type="region of interest" description="Disordered" evidence="2">
    <location>
        <begin position="627"/>
        <end position="844"/>
    </location>
</feature>
<dbReference type="InterPro" id="IPR021950">
    <property type="entry name" value="Spt20"/>
</dbReference>
<gene>
    <name evidence="5" type="primary">LOC114504831</name>
</gene>
<keyword evidence="4" id="KW-1185">Reference proteome</keyword>
<evidence type="ECO:0000259" key="3">
    <source>
        <dbReference type="Pfam" id="PF12090"/>
    </source>
</evidence>
<dbReference type="PANTHER" id="PTHR13526">
    <property type="entry name" value="TRANSCRIPTION FACTOR SPT20 HOMOLOG"/>
    <property type="match status" value="1"/>
</dbReference>
<dbReference type="Proteomes" id="UP000504628">
    <property type="component" value="Chromosome X"/>
</dbReference>
<reference evidence="5" key="1">
    <citation type="submission" date="2025-08" db="UniProtKB">
        <authorList>
            <consortium name="RefSeq"/>
        </authorList>
    </citation>
    <scope>IDENTIFICATION</scope>
    <source>
        <tissue evidence="5">Muscle</tissue>
    </source>
</reference>
<dbReference type="InParanoid" id="A0A7E6D372"/>
<feature type="region of interest" description="Disordered" evidence="2">
    <location>
        <begin position="572"/>
        <end position="593"/>
    </location>
</feature>
<dbReference type="PANTHER" id="PTHR13526:SF16">
    <property type="entry name" value="SPT20-LIKE SEP DOMAIN-CONTAINING PROTEIN"/>
    <property type="match status" value="1"/>
</dbReference>
<organism evidence="4 5">
    <name type="scientific">Phyllostomus discolor</name>
    <name type="common">pale spear-nosed bat</name>
    <dbReference type="NCBI Taxonomy" id="89673"/>
    <lineage>
        <taxon>Eukaryota</taxon>
        <taxon>Metazoa</taxon>
        <taxon>Chordata</taxon>
        <taxon>Craniata</taxon>
        <taxon>Vertebrata</taxon>
        <taxon>Euteleostomi</taxon>
        <taxon>Mammalia</taxon>
        <taxon>Eutheria</taxon>
        <taxon>Laurasiatheria</taxon>
        <taxon>Chiroptera</taxon>
        <taxon>Yangochiroptera</taxon>
        <taxon>Phyllostomidae</taxon>
        <taxon>Phyllostominae</taxon>
        <taxon>Phyllostomus</taxon>
    </lineage>
</organism>
<evidence type="ECO:0000313" key="5">
    <source>
        <dbReference type="RefSeq" id="XP_035872734.1"/>
    </source>
</evidence>
<sequence length="971" mass="109632">MEKALEQALDHAESVIESAWQKPPKRRRSSSGGKSLHEKLYDLYVEECGKEPGVTKELISNVNLLEKLVQRESLPCLVVNLYPGKQGYSLMLKGPSESHSETIRLPYEERAFLEYLDAEELPPALVDLLEKSELNMFHSGCVIAEVRDYRQGGNAEPPGYQSRHILLRPTMQTLACDVHSIASDKQEWTQEDKLLLESQLILATAEPLCLDPSVSVACTANRLLYNRQKMNTLAMKRNLKRNFRASLNEAQEPSCSLDPHKKSKVSPAAEQNDVKISKAGKCVDMWKQRPCDLAVPSEVDVEKYAREVRSVQYDDSPRIDWPAYGVNDDISLFGCEAGDQSQTTELTFMQSLGDPLISGQTLPKKARCERQMSPCHFFEDDHCYSSMHESVIDTGEEVQNLFEELEPLSVQCAFEVSSGSSGSGSLSQLSPEKEAAQPLDISVQSSVLEEGVQHTPPTISLLSSSGKSSSGSGSLSPQQESNVHKSVSPAPAPKPPSLSQKSSVEVNPVSIFPTATLFTASSAQITPASQVQATYVGPSFIQVAVPVHVAQTVVRGSSSTKGFTARVRTPVPIKPKIPSSEDQQLPNVQPAVPQAPSQGIQFVFQNVSEARPITLLQLPPGTLILNSQQQSQQQPQQQPQQKPQQQQPCQQPQQPQQQPQQQPREPQQEPRQQPQQPQQQPQQQPREPRQEPQQQPRQQPWQPQWQPLQQPWQQVQEQPQQWPQQQVQQQPQQWPQQRPQQQQPQQRPQQRPQQQPWKPQQQPQQQPRQKLQKQPRQPRQVPRQQPRQVPRQQPRLQPRQPQQQPQQPQQPQQQPQQPQQPQQQPQQLQQQPQQQPWQQPQQFYQLIPQLQQPIYHIQQSVSQHSSVQRPTHRRMILPAQKTAIANPKRLRSNLQPQRVMGSQPSSTQTGPGQSHSQQSAQLPSAFQQQPQPQQVQLRILQLPVPVPTVATQRAQPHHGQKAESQSKGKMN</sequence>
<protein>
    <submittedName>
        <fullName evidence="5">Transcription factor SPT20 homolog</fullName>
    </submittedName>
</protein>
<proteinExistence type="inferred from homology"/>
<dbReference type="GO" id="GO:0000124">
    <property type="term" value="C:SAGA complex"/>
    <property type="evidence" value="ECO:0007669"/>
    <property type="project" value="InterPro"/>
</dbReference>
<dbReference type="InterPro" id="IPR046468">
    <property type="entry name" value="Spt20-like_SEP"/>
</dbReference>
<feature type="domain" description="Spt20-like SEP" evidence="3">
    <location>
        <begin position="74"/>
        <end position="218"/>
    </location>
</feature>
<feature type="region of interest" description="Disordered" evidence="2">
    <location>
        <begin position="859"/>
        <end position="971"/>
    </location>
</feature>
<dbReference type="GeneID" id="114504831"/>
<accession>A0A7E6D372</accession>
<comment type="similarity">
    <text evidence="1">Belongs to the SPT20 family.</text>
</comment>
<dbReference type="Pfam" id="PF12090">
    <property type="entry name" value="Spt20_SEP"/>
    <property type="match status" value="1"/>
</dbReference>
<evidence type="ECO:0000256" key="1">
    <source>
        <dbReference type="ARBA" id="ARBA00009112"/>
    </source>
</evidence>
<dbReference type="GO" id="GO:0006357">
    <property type="term" value="P:regulation of transcription by RNA polymerase II"/>
    <property type="evidence" value="ECO:0007669"/>
    <property type="project" value="TreeGrafter"/>
</dbReference>
<dbReference type="RefSeq" id="XP_035872734.1">
    <property type="nucleotide sequence ID" value="XM_036016841.1"/>
</dbReference>
<feature type="region of interest" description="Disordered" evidence="2">
    <location>
        <begin position="250"/>
        <end position="270"/>
    </location>
</feature>
<feature type="compositionally biased region" description="Low complexity" evidence="2">
    <location>
        <begin position="460"/>
        <end position="476"/>
    </location>
</feature>
<dbReference type="AlphaFoldDB" id="A0A7E6D372"/>